<dbReference type="GO" id="GO:0016491">
    <property type="term" value="F:oxidoreductase activity"/>
    <property type="evidence" value="ECO:0007669"/>
    <property type="project" value="InterPro"/>
</dbReference>
<dbReference type="EMBL" id="QPJW01000001">
    <property type="protein sequence ID" value="RCX23742.1"/>
    <property type="molecule type" value="Genomic_DNA"/>
</dbReference>
<keyword evidence="4" id="KW-1185">Reference proteome</keyword>
<accession>A0A369BQ25</accession>
<feature type="domain" description="Thioredoxin" evidence="2">
    <location>
        <begin position="43"/>
        <end position="181"/>
    </location>
</feature>
<proteinExistence type="predicted"/>
<dbReference type="Gene3D" id="3.40.30.10">
    <property type="entry name" value="Glutaredoxin"/>
    <property type="match status" value="1"/>
</dbReference>
<dbReference type="InterPro" id="IPR000866">
    <property type="entry name" value="AhpC/TSA"/>
</dbReference>
<dbReference type="InterPro" id="IPR050553">
    <property type="entry name" value="Thioredoxin_ResA/DsbE_sf"/>
</dbReference>
<dbReference type="CDD" id="cd02966">
    <property type="entry name" value="TlpA_like_family"/>
    <property type="match status" value="1"/>
</dbReference>
<dbReference type="RefSeq" id="WP_114495586.1">
    <property type="nucleotide sequence ID" value="NZ_QPJW01000001.1"/>
</dbReference>
<dbReference type="InterPro" id="IPR017937">
    <property type="entry name" value="Thioredoxin_CS"/>
</dbReference>
<dbReference type="PANTHER" id="PTHR42852:SF17">
    <property type="entry name" value="THIOREDOXIN-LIKE PROTEIN HI_1115"/>
    <property type="match status" value="1"/>
</dbReference>
<evidence type="ECO:0000259" key="2">
    <source>
        <dbReference type="PROSITE" id="PS51352"/>
    </source>
</evidence>
<gene>
    <name evidence="3" type="ORF">DFP94_1011344</name>
</gene>
<dbReference type="InterPro" id="IPR036249">
    <property type="entry name" value="Thioredoxin-like_sf"/>
</dbReference>
<comment type="caution">
    <text evidence="3">The sequence shown here is derived from an EMBL/GenBank/DDBJ whole genome shotgun (WGS) entry which is preliminary data.</text>
</comment>
<dbReference type="InterPro" id="IPR013766">
    <property type="entry name" value="Thioredoxin_domain"/>
</dbReference>
<evidence type="ECO:0000313" key="3">
    <source>
        <dbReference type="EMBL" id="RCX23742.1"/>
    </source>
</evidence>
<dbReference type="AlphaFoldDB" id="A0A369BQ25"/>
<protein>
    <submittedName>
        <fullName evidence="3">Peroxiredoxin</fullName>
    </submittedName>
</protein>
<evidence type="ECO:0000313" key="4">
    <source>
        <dbReference type="Proteomes" id="UP000253090"/>
    </source>
</evidence>
<dbReference type="PROSITE" id="PS51352">
    <property type="entry name" value="THIOREDOXIN_2"/>
    <property type="match status" value="1"/>
</dbReference>
<organism evidence="3 4">
    <name type="scientific">Fontibacillus phaseoli</name>
    <dbReference type="NCBI Taxonomy" id="1416533"/>
    <lineage>
        <taxon>Bacteria</taxon>
        <taxon>Bacillati</taxon>
        <taxon>Bacillota</taxon>
        <taxon>Bacilli</taxon>
        <taxon>Bacillales</taxon>
        <taxon>Paenibacillaceae</taxon>
        <taxon>Fontibacillus</taxon>
    </lineage>
</organism>
<dbReference type="GO" id="GO:0016209">
    <property type="term" value="F:antioxidant activity"/>
    <property type="evidence" value="ECO:0007669"/>
    <property type="project" value="InterPro"/>
</dbReference>
<dbReference type="PROSITE" id="PS00194">
    <property type="entry name" value="THIOREDOXIN_1"/>
    <property type="match status" value="1"/>
</dbReference>
<dbReference type="Pfam" id="PF00578">
    <property type="entry name" value="AhpC-TSA"/>
    <property type="match status" value="1"/>
</dbReference>
<dbReference type="SUPFAM" id="SSF52833">
    <property type="entry name" value="Thioredoxin-like"/>
    <property type="match status" value="1"/>
</dbReference>
<keyword evidence="1" id="KW-1015">Disulfide bond</keyword>
<reference evidence="3 4" key="1">
    <citation type="submission" date="2018-07" db="EMBL/GenBank/DDBJ databases">
        <title>Genomic Encyclopedia of Type Strains, Phase III (KMG-III): the genomes of soil and plant-associated and newly described type strains.</title>
        <authorList>
            <person name="Whitman W."/>
        </authorList>
    </citation>
    <scope>NUCLEOTIDE SEQUENCE [LARGE SCALE GENOMIC DNA]</scope>
    <source>
        <strain evidence="3 4">CECT 8333</strain>
    </source>
</reference>
<evidence type="ECO:0000256" key="1">
    <source>
        <dbReference type="ARBA" id="ARBA00023157"/>
    </source>
</evidence>
<sequence>MIMKLNFRSGLTLLISLLAIAAILWVVLPGKHSNEDQSGSQRLSTGRAAPEFQAVNTDGEKVSLSEYRGKVVVLNFWASWCEPCVREMPLINTVFQDSNSEAVTLFVNAGESKGTINEFLSEHQFDFPVIIDATGRISGLYAVTGLPVTYLLDKNGNIAHSFIGEISSEQQLSQFIETLKED</sequence>
<dbReference type="Proteomes" id="UP000253090">
    <property type="component" value="Unassembled WGS sequence"/>
</dbReference>
<name>A0A369BQ25_9BACL</name>
<dbReference type="PANTHER" id="PTHR42852">
    <property type="entry name" value="THIOL:DISULFIDE INTERCHANGE PROTEIN DSBE"/>
    <property type="match status" value="1"/>
</dbReference>
<dbReference type="OrthoDB" id="25753at2"/>